<keyword evidence="3" id="KW-1185">Reference proteome</keyword>
<dbReference type="Pfam" id="PF00566">
    <property type="entry name" value="RabGAP-TBC"/>
    <property type="match status" value="1"/>
</dbReference>
<dbReference type="SMART" id="SM00164">
    <property type="entry name" value="TBC"/>
    <property type="match status" value="1"/>
</dbReference>
<evidence type="ECO:0000313" key="2">
    <source>
        <dbReference type="EMBL" id="CAG9310889.1"/>
    </source>
</evidence>
<reference evidence="2" key="1">
    <citation type="submission" date="2021-09" db="EMBL/GenBank/DDBJ databases">
        <authorList>
            <consortium name="AG Swart"/>
            <person name="Singh M."/>
            <person name="Singh A."/>
            <person name="Seah K."/>
            <person name="Emmerich C."/>
        </authorList>
    </citation>
    <scope>NUCLEOTIDE SEQUENCE</scope>
    <source>
        <strain evidence="2">ATCC30299</strain>
    </source>
</reference>
<name>A0AAU9IIB3_9CILI</name>
<sequence length="436" mass="51218">MAAWYFNVSLKEIKETVLQGDIKNRFVIWKILLGVLQGSPSDWVSNNLKLREEYNHMKSTLTPSINLKQEGTINNPLSTSTDSPWYTHFKYQEVRRVIRIDVDRTYQKYQIFQDEHNKNLLENILFVWSATHPIGYNQGLNEICAVIMYAVLNDSETEDGLTSWEYIEADCYWIFSKIMELSVEELFVHDAELTKTGPNTLDESACYDRSILRETPEMVRRSHYIFHRILSATDPTLYTHIQKSKYDPQLFFVRWLRCLLSREFTLSQTLLVWDKMFACHNINNRELELLNYICAAMLSADRENLLQTPCADLLEALMNPLVINDISLVLNQAISYFEEQVDKKNSFLNKWSGESGILTNSLKMLYKMVSSKTEYLRKKPKKKEVTLESMLLYVSQSKQMIEEQIKIQCLDRYKIKKTIKKMKYLLEFSGSQEKLN</sequence>
<dbReference type="PROSITE" id="PS50086">
    <property type="entry name" value="TBC_RABGAP"/>
    <property type="match status" value="1"/>
</dbReference>
<dbReference type="AlphaFoldDB" id="A0AAU9IIB3"/>
<evidence type="ECO:0000313" key="3">
    <source>
        <dbReference type="Proteomes" id="UP001162131"/>
    </source>
</evidence>
<dbReference type="Gene3D" id="1.10.8.270">
    <property type="entry name" value="putative rabgap domain of human tbc1 domain family member 14 like domains"/>
    <property type="match status" value="1"/>
</dbReference>
<accession>A0AAU9IIB3</accession>
<proteinExistence type="predicted"/>
<dbReference type="EMBL" id="CAJZBQ010000003">
    <property type="protein sequence ID" value="CAG9310889.1"/>
    <property type="molecule type" value="Genomic_DNA"/>
</dbReference>
<organism evidence="2 3">
    <name type="scientific">Blepharisma stoltei</name>
    <dbReference type="NCBI Taxonomy" id="1481888"/>
    <lineage>
        <taxon>Eukaryota</taxon>
        <taxon>Sar</taxon>
        <taxon>Alveolata</taxon>
        <taxon>Ciliophora</taxon>
        <taxon>Postciliodesmatophora</taxon>
        <taxon>Heterotrichea</taxon>
        <taxon>Heterotrichida</taxon>
        <taxon>Blepharismidae</taxon>
        <taxon>Blepharisma</taxon>
    </lineage>
</organism>
<comment type="caution">
    <text evidence="2">The sequence shown here is derived from an EMBL/GenBank/DDBJ whole genome shotgun (WGS) entry which is preliminary data.</text>
</comment>
<dbReference type="GO" id="GO:0005096">
    <property type="term" value="F:GTPase activator activity"/>
    <property type="evidence" value="ECO:0007669"/>
    <property type="project" value="TreeGrafter"/>
</dbReference>
<dbReference type="InterPro" id="IPR035969">
    <property type="entry name" value="Rab-GAP_TBC_sf"/>
</dbReference>
<dbReference type="Gene3D" id="1.10.472.80">
    <property type="entry name" value="Ypt/Rab-GAP domain of gyp1p, domain 3"/>
    <property type="match status" value="1"/>
</dbReference>
<dbReference type="SUPFAM" id="SSF47923">
    <property type="entry name" value="Ypt/Rab-GAP domain of gyp1p"/>
    <property type="match status" value="2"/>
</dbReference>
<feature type="domain" description="Rab-GAP TBC" evidence="1">
    <location>
        <begin position="19"/>
        <end position="280"/>
    </location>
</feature>
<gene>
    <name evidence="2" type="ORF">BSTOLATCC_MIC2603</name>
</gene>
<protein>
    <recommendedName>
        <fullName evidence="1">Rab-GAP TBC domain-containing protein</fullName>
    </recommendedName>
</protein>
<dbReference type="Proteomes" id="UP001162131">
    <property type="component" value="Unassembled WGS sequence"/>
</dbReference>
<evidence type="ECO:0000259" key="1">
    <source>
        <dbReference type="PROSITE" id="PS50086"/>
    </source>
</evidence>
<dbReference type="PANTHER" id="PTHR22957">
    <property type="entry name" value="TBC1 DOMAIN FAMILY MEMBER GTPASE-ACTIVATING PROTEIN"/>
    <property type="match status" value="1"/>
</dbReference>
<dbReference type="InterPro" id="IPR000195">
    <property type="entry name" value="Rab-GAP-TBC_dom"/>
</dbReference>